<organism evidence="2 3">
    <name type="scientific">Daedalea quercina L-15889</name>
    <dbReference type="NCBI Taxonomy" id="1314783"/>
    <lineage>
        <taxon>Eukaryota</taxon>
        <taxon>Fungi</taxon>
        <taxon>Dikarya</taxon>
        <taxon>Basidiomycota</taxon>
        <taxon>Agaricomycotina</taxon>
        <taxon>Agaricomycetes</taxon>
        <taxon>Polyporales</taxon>
        <taxon>Fomitopsis</taxon>
    </lineage>
</organism>
<proteinExistence type="predicted"/>
<dbReference type="AlphaFoldDB" id="A0A165LHS0"/>
<keyword evidence="1" id="KW-0812">Transmembrane</keyword>
<dbReference type="STRING" id="1314783.A0A165LHS0"/>
<dbReference type="PANTHER" id="PTHR21329:SF3">
    <property type="entry name" value="PHOSPHATIDYLINOSITOL N-ACETYLGLUCOSAMINYLTRANSFERASE SUBUNIT Q"/>
    <property type="match status" value="1"/>
</dbReference>
<dbReference type="GO" id="GO:0005783">
    <property type="term" value="C:endoplasmic reticulum"/>
    <property type="evidence" value="ECO:0007669"/>
    <property type="project" value="TreeGrafter"/>
</dbReference>
<feature type="transmembrane region" description="Helical" evidence="1">
    <location>
        <begin position="357"/>
        <end position="377"/>
    </location>
</feature>
<feature type="transmembrane region" description="Helical" evidence="1">
    <location>
        <begin position="467"/>
        <end position="493"/>
    </location>
</feature>
<dbReference type="PANTHER" id="PTHR21329">
    <property type="entry name" value="PHOSPHATIDYLINOSITOL N-ACETYLGLUCOSAMINYLTRANSFERASE SUBUNIT Q-RELATED"/>
    <property type="match status" value="1"/>
</dbReference>
<reference evidence="2 3" key="1">
    <citation type="journal article" date="2016" name="Mol. Biol. Evol.">
        <title>Comparative Genomics of Early-Diverging Mushroom-Forming Fungi Provides Insights into the Origins of Lignocellulose Decay Capabilities.</title>
        <authorList>
            <person name="Nagy L.G."/>
            <person name="Riley R."/>
            <person name="Tritt A."/>
            <person name="Adam C."/>
            <person name="Daum C."/>
            <person name="Floudas D."/>
            <person name="Sun H."/>
            <person name="Yadav J.S."/>
            <person name="Pangilinan J."/>
            <person name="Larsson K.H."/>
            <person name="Matsuura K."/>
            <person name="Barry K."/>
            <person name="Labutti K."/>
            <person name="Kuo R."/>
            <person name="Ohm R.A."/>
            <person name="Bhattacharya S.S."/>
            <person name="Shirouzu T."/>
            <person name="Yoshinaga Y."/>
            <person name="Martin F.M."/>
            <person name="Grigoriev I.V."/>
            <person name="Hibbett D.S."/>
        </authorList>
    </citation>
    <scope>NUCLEOTIDE SEQUENCE [LARGE SCALE GENOMIC DNA]</scope>
    <source>
        <strain evidence="2 3">L-15889</strain>
    </source>
</reference>
<dbReference type="OrthoDB" id="70250at2759"/>
<dbReference type="GO" id="GO:0016020">
    <property type="term" value="C:membrane"/>
    <property type="evidence" value="ECO:0007669"/>
    <property type="project" value="InterPro"/>
</dbReference>
<name>A0A165LHS0_9APHY</name>
<feature type="transmembrane region" description="Helical" evidence="1">
    <location>
        <begin position="438"/>
        <end position="461"/>
    </location>
</feature>
<dbReference type="EMBL" id="KV429129">
    <property type="protein sequence ID" value="KZT64436.1"/>
    <property type="molecule type" value="Genomic_DNA"/>
</dbReference>
<dbReference type="Proteomes" id="UP000076727">
    <property type="component" value="Unassembled WGS sequence"/>
</dbReference>
<dbReference type="Pfam" id="PF05024">
    <property type="entry name" value="Gpi1"/>
    <property type="match status" value="1"/>
</dbReference>
<keyword evidence="3" id="KW-1185">Reference proteome</keyword>
<protein>
    <submittedName>
        <fullName evidence="2">Gpi1-domain-containing protein</fullName>
    </submittedName>
</protein>
<sequence>MSVLWPIDLRVDGYFYGWEKPFPCVSGVLRADSLEEARRHLSDAAESSQWAILRNEINVDMPTIMGRCNMSSTQAQLQAPSRDEPELEWYGNRTDHARKCIVYYKPPNRSSMQFYAFDSCELDILPSQVIANASSCHSLPATLSLRHDFTHPTPASPLTLDDTVLNHINAAQTLATFVTETLWEQHGQHDLQTTAQGSGAPASLQQRQAQPTSTALRSLITFLRDFSATVEQLDIRWEQASFLVCQAPFIVGRNKSRSIDSISRYVKFYNCIWLVLNDMIIGLAFGSFLCENSHVLGSMLDILSQYYLVESMQRTLIWLNSWPAGLKLNTELSQFYCHSLLAAITIWGRVLRSIGPYYPALFWIVGAAGSCGMTMIVSLLSDIIGLLTLHLHVCYVLSATAFRHELGLARSLWNLFRGKRFNVLRNRLDSWDYDIDQLLLGTILFTLVAFLYPTVLTYYALFASAHLAVIVLHGLLDTISALLNHFPLFALMLRVKDPMRFPGYLVFRRLGSGSLILEACLMFNAT</sequence>
<dbReference type="InterPro" id="IPR007720">
    <property type="entry name" value="PigQ/GPI1"/>
</dbReference>
<accession>A0A165LHS0</accession>
<dbReference type="GO" id="GO:0006506">
    <property type="term" value="P:GPI anchor biosynthetic process"/>
    <property type="evidence" value="ECO:0007669"/>
    <property type="project" value="InterPro"/>
</dbReference>
<keyword evidence="1" id="KW-1133">Transmembrane helix</keyword>
<feature type="transmembrane region" description="Helical" evidence="1">
    <location>
        <begin position="383"/>
        <end position="402"/>
    </location>
</feature>
<evidence type="ECO:0000313" key="2">
    <source>
        <dbReference type="EMBL" id="KZT64436.1"/>
    </source>
</evidence>
<keyword evidence="1" id="KW-0472">Membrane</keyword>
<evidence type="ECO:0000256" key="1">
    <source>
        <dbReference type="SAM" id="Phobius"/>
    </source>
</evidence>
<evidence type="ECO:0000313" key="3">
    <source>
        <dbReference type="Proteomes" id="UP000076727"/>
    </source>
</evidence>
<gene>
    <name evidence="2" type="ORF">DAEQUDRAFT_769723</name>
</gene>